<keyword evidence="4" id="KW-0732">Signal</keyword>
<organism evidence="5 6">
    <name type="scientific">Actinobacteria bacterium BACL2 MAG-121220-bin52</name>
    <dbReference type="NCBI Taxonomy" id="1655573"/>
    <lineage>
        <taxon>Bacteria</taxon>
        <taxon>Bacillati</taxon>
        <taxon>Actinomycetota</taxon>
        <taxon>Actinomycetes</taxon>
        <taxon>Actinomycetes incertae sedis</taxon>
        <taxon>ac1 cluster</taxon>
    </lineage>
</organism>
<dbReference type="InterPro" id="IPR001940">
    <property type="entry name" value="Peptidase_S1C"/>
</dbReference>
<evidence type="ECO:0000313" key="5">
    <source>
        <dbReference type="EMBL" id="KRO32609.1"/>
    </source>
</evidence>
<comment type="similarity">
    <text evidence="1">Belongs to the peptidase S1C family.</text>
</comment>
<dbReference type="Gene3D" id="2.40.10.10">
    <property type="entry name" value="Trypsin-like serine proteases"/>
    <property type="match status" value="2"/>
</dbReference>
<dbReference type="AlphaFoldDB" id="A0A0R2P3S8"/>
<comment type="caution">
    <text evidence="5">The sequence shown here is derived from an EMBL/GenBank/DDBJ whole genome shotgun (WGS) entry which is preliminary data.</text>
</comment>
<feature type="signal peptide" evidence="4">
    <location>
        <begin position="1"/>
        <end position="27"/>
    </location>
</feature>
<dbReference type="SUPFAM" id="SSF50156">
    <property type="entry name" value="PDZ domain-like"/>
    <property type="match status" value="1"/>
</dbReference>
<evidence type="ECO:0000256" key="3">
    <source>
        <dbReference type="ARBA" id="ARBA00022801"/>
    </source>
</evidence>
<sequence>MRNLSTFSKVMVGFIAGAFIAGSVAVAVTPDMPPTKVCVDNRTKALYSATNGSCSKTRTLMEVAGSGVNVESIAAAVSPSVVSIAVSAATGSGSGSGVIYRTNASSSFIITNNHVIESAATSGSVRVELNNGDYEKATIVGRDSTYDIAVLKIERGNLKVITVGNSNRLAIGEPVVAFGSPLGLSGTVTSGIVSALNRPVTTGSFGAESFIDAIQTDAAINPGNSGGPLVNGTGALVGINSAIATLSSGTSGSIGLGFSIPINQAKRVVDEIIDTGKSSRPFLGVNFDTSYTGLGAKVLRLVPGEAAEKAGIPAGAIIREIEGKKINDLITAIVRVRSYAPGETIKVTVDMPGGGSKTFSVVLGRADSQ</sequence>
<proteinExistence type="inferred from homology"/>
<protein>
    <submittedName>
        <fullName evidence="5">Peptidase S1</fullName>
    </submittedName>
</protein>
<dbReference type="PANTHER" id="PTHR43343:SF3">
    <property type="entry name" value="PROTEASE DO-LIKE 8, CHLOROPLASTIC"/>
    <property type="match status" value="1"/>
</dbReference>
<reference evidence="5 6" key="1">
    <citation type="submission" date="2015-10" db="EMBL/GenBank/DDBJ databases">
        <title>Metagenome-Assembled Genomes uncover a global brackish microbiome.</title>
        <authorList>
            <person name="Hugerth L.W."/>
            <person name="Larsson J."/>
            <person name="Alneberg J."/>
            <person name="Lindh M.V."/>
            <person name="Legrand C."/>
            <person name="Pinhassi J."/>
            <person name="Andersson A.F."/>
        </authorList>
    </citation>
    <scope>NUCLEOTIDE SEQUENCE [LARGE SCALE GENOMIC DNA]</scope>
    <source>
        <strain evidence="5">BACL2 MAG-121220-bin52</strain>
    </source>
</reference>
<dbReference type="InterPro" id="IPR043504">
    <property type="entry name" value="Peptidase_S1_PA_chymotrypsin"/>
</dbReference>
<evidence type="ECO:0000313" key="6">
    <source>
        <dbReference type="Proteomes" id="UP000054017"/>
    </source>
</evidence>
<dbReference type="Proteomes" id="UP000054017">
    <property type="component" value="Unassembled WGS sequence"/>
</dbReference>
<dbReference type="GO" id="GO:0004252">
    <property type="term" value="F:serine-type endopeptidase activity"/>
    <property type="evidence" value="ECO:0007669"/>
    <property type="project" value="InterPro"/>
</dbReference>
<evidence type="ECO:0000256" key="4">
    <source>
        <dbReference type="SAM" id="SignalP"/>
    </source>
</evidence>
<evidence type="ECO:0000256" key="1">
    <source>
        <dbReference type="ARBA" id="ARBA00010541"/>
    </source>
</evidence>
<dbReference type="SUPFAM" id="SSF50494">
    <property type="entry name" value="Trypsin-like serine proteases"/>
    <property type="match status" value="1"/>
</dbReference>
<gene>
    <name evidence="5" type="ORF">ABR65_02920</name>
</gene>
<accession>A0A0R2P3S8</accession>
<dbReference type="InterPro" id="IPR009003">
    <property type="entry name" value="Peptidase_S1_PA"/>
</dbReference>
<keyword evidence="2" id="KW-0645">Protease</keyword>
<feature type="chain" id="PRO_5006421346" evidence="4">
    <location>
        <begin position="28"/>
        <end position="369"/>
    </location>
</feature>
<dbReference type="PANTHER" id="PTHR43343">
    <property type="entry name" value="PEPTIDASE S12"/>
    <property type="match status" value="1"/>
</dbReference>
<keyword evidence="3" id="KW-0378">Hydrolase</keyword>
<dbReference type="InterPro" id="IPR036034">
    <property type="entry name" value="PDZ_sf"/>
</dbReference>
<dbReference type="Gene3D" id="2.30.42.10">
    <property type="match status" value="1"/>
</dbReference>
<dbReference type="EMBL" id="LIAX01000122">
    <property type="protein sequence ID" value="KRO32609.1"/>
    <property type="molecule type" value="Genomic_DNA"/>
</dbReference>
<evidence type="ECO:0000256" key="2">
    <source>
        <dbReference type="ARBA" id="ARBA00022670"/>
    </source>
</evidence>
<dbReference type="InterPro" id="IPR051201">
    <property type="entry name" value="Chloro_Bact_Ser_Proteases"/>
</dbReference>
<name>A0A0R2P3S8_9ACTN</name>
<dbReference type="Pfam" id="PF13365">
    <property type="entry name" value="Trypsin_2"/>
    <property type="match status" value="1"/>
</dbReference>
<dbReference type="PRINTS" id="PR00834">
    <property type="entry name" value="PROTEASES2C"/>
</dbReference>
<dbReference type="GO" id="GO:0006508">
    <property type="term" value="P:proteolysis"/>
    <property type="evidence" value="ECO:0007669"/>
    <property type="project" value="UniProtKB-KW"/>
</dbReference>